<feature type="domain" description="Helix-turn-helix" evidence="1">
    <location>
        <begin position="11"/>
        <end position="57"/>
    </location>
</feature>
<organism evidence="2 3">
    <name type="scientific">Paracoccus saliphilus</name>
    <dbReference type="NCBI Taxonomy" id="405559"/>
    <lineage>
        <taxon>Bacteria</taxon>
        <taxon>Pseudomonadati</taxon>
        <taxon>Pseudomonadota</taxon>
        <taxon>Alphaproteobacteria</taxon>
        <taxon>Rhodobacterales</taxon>
        <taxon>Paracoccaceae</taxon>
        <taxon>Paracoccus</taxon>
    </lineage>
</organism>
<evidence type="ECO:0000313" key="3">
    <source>
        <dbReference type="Proteomes" id="UP000186216"/>
    </source>
</evidence>
<comment type="caution">
    <text evidence="2">The sequence shown here is derived from an EMBL/GenBank/DDBJ whole genome shotgun (WGS) entry which is preliminary data.</text>
</comment>
<dbReference type="RefSeq" id="WP_076527272.1">
    <property type="nucleotide sequence ID" value="NZ_CP067140.1"/>
</dbReference>
<dbReference type="Gene3D" id="1.10.238.160">
    <property type="match status" value="1"/>
</dbReference>
<accession>A0AA45W6M9</accession>
<dbReference type="EMBL" id="FTOU01000013">
    <property type="protein sequence ID" value="SIT02992.1"/>
    <property type="molecule type" value="Genomic_DNA"/>
</dbReference>
<proteinExistence type="predicted"/>
<dbReference type="AlphaFoldDB" id="A0AA45W6M9"/>
<dbReference type="InterPro" id="IPR041657">
    <property type="entry name" value="HTH_17"/>
</dbReference>
<name>A0AA45W6M9_9RHOB</name>
<evidence type="ECO:0000259" key="1">
    <source>
        <dbReference type="Pfam" id="PF12728"/>
    </source>
</evidence>
<gene>
    <name evidence="2" type="ORF">SAMN05421772_11314</name>
</gene>
<dbReference type="InterPro" id="IPR009061">
    <property type="entry name" value="DNA-bd_dom_put_sf"/>
</dbReference>
<dbReference type="Proteomes" id="UP000186216">
    <property type="component" value="Unassembled WGS sequence"/>
</dbReference>
<dbReference type="Pfam" id="PF12728">
    <property type="entry name" value="HTH_17"/>
    <property type="match status" value="1"/>
</dbReference>
<protein>
    <submittedName>
        <fullName evidence="2">Transcriptional regulator, AlpA family</fullName>
    </submittedName>
</protein>
<evidence type="ECO:0000313" key="2">
    <source>
        <dbReference type="EMBL" id="SIT02992.1"/>
    </source>
</evidence>
<dbReference type="SUPFAM" id="SSF46955">
    <property type="entry name" value="Putative DNA-binding domain"/>
    <property type="match status" value="1"/>
</dbReference>
<sequence length="76" mass="8790">MSKSVEITSPFLTVEQVAERYNVSTDSIWRWKRQGNFPRPVRVGGNCTRWRLDDLIEHESTLPACFIGRLDYMSAA</sequence>
<reference evidence="2 3" key="1">
    <citation type="submission" date="2017-01" db="EMBL/GenBank/DDBJ databases">
        <authorList>
            <person name="Varghese N."/>
            <person name="Submissions S."/>
        </authorList>
    </citation>
    <scope>NUCLEOTIDE SEQUENCE [LARGE SCALE GENOMIC DNA]</scope>
    <source>
        <strain evidence="2 3">DSM 18447</strain>
    </source>
</reference>